<feature type="transmembrane region" description="Helical" evidence="8">
    <location>
        <begin position="84"/>
        <end position="103"/>
    </location>
</feature>
<feature type="transmembrane region" description="Helical" evidence="8">
    <location>
        <begin position="370"/>
        <end position="393"/>
    </location>
</feature>
<dbReference type="InterPro" id="IPR004638">
    <property type="entry name" value="EmrB-like"/>
</dbReference>
<dbReference type="CDD" id="cd17503">
    <property type="entry name" value="MFS_LmrB_MDR_like"/>
    <property type="match status" value="1"/>
</dbReference>
<dbReference type="PROSITE" id="PS00217">
    <property type="entry name" value="SUGAR_TRANSPORT_2"/>
    <property type="match status" value="1"/>
</dbReference>
<keyword evidence="11" id="KW-1185">Reference proteome</keyword>
<dbReference type="Gene3D" id="1.20.1720.10">
    <property type="entry name" value="Multidrug resistance protein D"/>
    <property type="match status" value="1"/>
</dbReference>
<feature type="transmembrane region" description="Helical" evidence="8">
    <location>
        <begin position="341"/>
        <end position="358"/>
    </location>
</feature>
<keyword evidence="4" id="KW-1003">Cell membrane</keyword>
<dbReference type="Pfam" id="PF07690">
    <property type="entry name" value="MFS_1"/>
    <property type="match status" value="1"/>
</dbReference>
<comment type="similarity">
    <text evidence="2">Belongs to the major facilitator superfamily. EmrB family.</text>
</comment>
<keyword evidence="6 8" id="KW-1133">Transmembrane helix</keyword>
<reference evidence="10 11" key="1">
    <citation type="submission" date="2017-05" db="EMBL/GenBank/DDBJ databases">
        <authorList>
            <person name="Varghese N."/>
            <person name="Submissions S."/>
        </authorList>
    </citation>
    <scope>NUCLEOTIDE SEQUENCE [LARGE SCALE GENOMIC DNA]</scope>
    <source>
        <strain evidence="10 11">DSM 19036</strain>
    </source>
</reference>
<dbReference type="InterPro" id="IPR036259">
    <property type="entry name" value="MFS_trans_sf"/>
</dbReference>
<feature type="transmembrane region" description="Helical" evidence="8">
    <location>
        <begin position="204"/>
        <end position="225"/>
    </location>
</feature>
<accession>A0A521B4X7</accession>
<evidence type="ECO:0000256" key="3">
    <source>
        <dbReference type="ARBA" id="ARBA00022448"/>
    </source>
</evidence>
<feature type="transmembrane region" description="Helical" evidence="8">
    <location>
        <begin position="237"/>
        <end position="255"/>
    </location>
</feature>
<feature type="transmembrane region" description="Helical" evidence="8">
    <location>
        <begin position="54"/>
        <end position="72"/>
    </location>
</feature>
<feature type="domain" description="Major facilitator superfamily (MFS) profile" evidence="9">
    <location>
        <begin position="18"/>
        <end position="517"/>
    </location>
</feature>
<evidence type="ECO:0000256" key="1">
    <source>
        <dbReference type="ARBA" id="ARBA00004651"/>
    </source>
</evidence>
<evidence type="ECO:0000256" key="2">
    <source>
        <dbReference type="ARBA" id="ARBA00008537"/>
    </source>
</evidence>
<evidence type="ECO:0000259" key="9">
    <source>
        <dbReference type="PROSITE" id="PS50850"/>
    </source>
</evidence>
<evidence type="ECO:0000256" key="8">
    <source>
        <dbReference type="SAM" id="Phobius"/>
    </source>
</evidence>
<dbReference type="SUPFAM" id="SSF103473">
    <property type="entry name" value="MFS general substrate transporter"/>
    <property type="match status" value="1"/>
</dbReference>
<evidence type="ECO:0000256" key="7">
    <source>
        <dbReference type="ARBA" id="ARBA00023136"/>
    </source>
</evidence>
<dbReference type="PROSITE" id="PS50850">
    <property type="entry name" value="MFS"/>
    <property type="match status" value="1"/>
</dbReference>
<comment type="subcellular location">
    <subcellularLocation>
        <location evidence="1">Cell membrane</location>
        <topology evidence="1">Multi-pass membrane protein</topology>
    </subcellularLocation>
</comment>
<evidence type="ECO:0000256" key="6">
    <source>
        <dbReference type="ARBA" id="ARBA00022989"/>
    </source>
</evidence>
<dbReference type="OrthoDB" id="9807274at2"/>
<dbReference type="Proteomes" id="UP000320300">
    <property type="component" value="Unassembled WGS sequence"/>
</dbReference>
<feature type="transmembrane region" description="Helical" evidence="8">
    <location>
        <begin position="16"/>
        <end position="39"/>
    </location>
</feature>
<proteinExistence type="inferred from homology"/>
<evidence type="ECO:0000256" key="4">
    <source>
        <dbReference type="ARBA" id="ARBA00022475"/>
    </source>
</evidence>
<feature type="transmembrane region" description="Helical" evidence="8">
    <location>
        <begin position="494"/>
        <end position="513"/>
    </location>
</feature>
<gene>
    <name evidence="10" type="ORF">SAMN06265348_10216</name>
</gene>
<organism evidence="10 11">
    <name type="scientific">Pedobacter westerhofensis</name>
    <dbReference type="NCBI Taxonomy" id="425512"/>
    <lineage>
        <taxon>Bacteria</taxon>
        <taxon>Pseudomonadati</taxon>
        <taxon>Bacteroidota</taxon>
        <taxon>Sphingobacteriia</taxon>
        <taxon>Sphingobacteriales</taxon>
        <taxon>Sphingobacteriaceae</taxon>
        <taxon>Pedobacter</taxon>
    </lineage>
</organism>
<dbReference type="PRINTS" id="PR01036">
    <property type="entry name" value="TCRTETB"/>
</dbReference>
<dbReference type="Gene3D" id="1.20.1250.20">
    <property type="entry name" value="MFS general substrate transporter like domains"/>
    <property type="match status" value="1"/>
</dbReference>
<dbReference type="RefSeq" id="WP_142526721.1">
    <property type="nucleotide sequence ID" value="NZ_CBCSJO010000003.1"/>
</dbReference>
<feature type="transmembrane region" description="Helical" evidence="8">
    <location>
        <begin position="405"/>
        <end position="427"/>
    </location>
</feature>
<dbReference type="PANTHER" id="PTHR42718">
    <property type="entry name" value="MAJOR FACILITATOR SUPERFAMILY MULTIDRUG TRANSPORTER MFSC"/>
    <property type="match status" value="1"/>
</dbReference>
<feature type="transmembrane region" description="Helical" evidence="8">
    <location>
        <begin position="143"/>
        <end position="165"/>
    </location>
</feature>
<feature type="transmembrane region" description="Helical" evidence="8">
    <location>
        <begin position="109"/>
        <end position="131"/>
    </location>
</feature>
<dbReference type="NCBIfam" id="TIGR00711">
    <property type="entry name" value="efflux_EmrB"/>
    <property type="match status" value="1"/>
</dbReference>
<keyword evidence="7 8" id="KW-0472">Membrane</keyword>
<dbReference type="EMBL" id="FXTN01000002">
    <property type="protein sequence ID" value="SMO42129.1"/>
    <property type="molecule type" value="Genomic_DNA"/>
</dbReference>
<name>A0A521B4X7_9SPHI</name>
<dbReference type="AlphaFoldDB" id="A0A521B4X7"/>
<dbReference type="PANTHER" id="PTHR42718:SF9">
    <property type="entry name" value="MAJOR FACILITATOR SUPERFAMILY MULTIDRUG TRANSPORTER MFSC"/>
    <property type="match status" value="1"/>
</dbReference>
<protein>
    <submittedName>
        <fullName evidence="10">MFS transporter, DHA2 family, multidrug resistance protein</fullName>
    </submittedName>
</protein>
<feature type="transmembrane region" description="Helical" evidence="8">
    <location>
        <begin position="171"/>
        <end position="192"/>
    </location>
</feature>
<dbReference type="GO" id="GO:0005886">
    <property type="term" value="C:plasma membrane"/>
    <property type="evidence" value="ECO:0007669"/>
    <property type="project" value="UniProtKB-SubCell"/>
</dbReference>
<feature type="transmembrane region" description="Helical" evidence="8">
    <location>
        <begin position="275"/>
        <end position="296"/>
    </location>
</feature>
<dbReference type="GO" id="GO:0022857">
    <property type="term" value="F:transmembrane transporter activity"/>
    <property type="evidence" value="ECO:0007669"/>
    <property type="project" value="InterPro"/>
</dbReference>
<keyword evidence="3" id="KW-0813">Transport</keyword>
<dbReference type="InterPro" id="IPR011701">
    <property type="entry name" value="MFS"/>
</dbReference>
<evidence type="ECO:0000313" key="10">
    <source>
        <dbReference type="EMBL" id="SMO42129.1"/>
    </source>
</evidence>
<feature type="transmembrane region" description="Helical" evidence="8">
    <location>
        <begin position="308"/>
        <end position="329"/>
    </location>
</feature>
<evidence type="ECO:0000256" key="5">
    <source>
        <dbReference type="ARBA" id="ARBA00022692"/>
    </source>
</evidence>
<dbReference type="InterPro" id="IPR020846">
    <property type="entry name" value="MFS_dom"/>
</dbReference>
<keyword evidence="5 8" id="KW-0812">Transmembrane</keyword>
<evidence type="ECO:0000313" key="11">
    <source>
        <dbReference type="Proteomes" id="UP000320300"/>
    </source>
</evidence>
<dbReference type="InterPro" id="IPR005829">
    <property type="entry name" value="Sugar_transporter_CS"/>
</dbReference>
<sequence length="528" mass="57875">METTANSLVEYGSRRIIITITAVVCAMLELIDTTIVNVALNDLRGNLGATVNEIGWVITAYSLANVIIVPMTSWLSQQFGRRNYFAASVLIFTICSFLCGHATGIWELVIFRFIQGLGGGALLVTSQTIIAESWPAEKRAIAQGIYTLGLLVGPSIGPTLGGYLIDNYSWPLIFYINVPIGLLAAVLAIRYVKSPRYEKKRPASQVDWLGIGLLTAGVASLQYVLEKGQEDDWFSSKLIILLTVIAILGILLFIWRELVYQYPVVELRVLRDTNLRIGSILTFLIGFGLFGTTFVLPLYTQGLLGWTALQSGLLLLPGTLFTAVMIALVSQLIQRGAQSKYLIALGMAVFFVYGYWSYHLLTLETGSSNLYLVLFVRALGLGFLFVPVTAMSLSTLEGKEIGQGAALTGMLRQLGGAFGVALITTFVSRQSQQHRIALISHLPANDPAVQQRVNLLTARFQSQGYDLAGARHAAYNLLEVTVQKQSTLLSYMDVFLWIGTLFLICIPFVLIFVRKSARKISLAEAGAH</sequence>